<sequence length="312" mass="34988">MISFFLIRLGNTFYGQAMALPNLYSRRKRLSSGDVPDVYTHDKIATTVRISLFKTMNRAIGEAGASGFEVWKCVKEVLLEDLGVYRLTERDGRSEEDVETYFSHTAEIDRALDVIELWHAFLIVEISQDRLTRTYKPMQNAVETINARLKESGIGFAIEDGNIMEKSTEFTHVEMTVPALRVLSEKRFAGANEEFRKAHDAYKVGDYKDCISNCLKAFESVMKSIADEQKWGLDPNATAKALINALLDNDYIPAFMQTQFGSLRTFLESGIPTVRNKTSGHGQGAEPVEVPKALAAYQLHQTAAVIVFLAEL</sequence>
<organism evidence="3 4">
    <name type="scientific">Erythrobacter longus</name>
    <dbReference type="NCBI Taxonomy" id="1044"/>
    <lineage>
        <taxon>Bacteria</taxon>
        <taxon>Pseudomonadati</taxon>
        <taxon>Pseudomonadota</taxon>
        <taxon>Alphaproteobacteria</taxon>
        <taxon>Sphingomonadales</taxon>
        <taxon>Erythrobacteraceae</taxon>
        <taxon>Erythrobacter/Porphyrobacter group</taxon>
        <taxon>Erythrobacter</taxon>
    </lineage>
</organism>
<dbReference type="RefSeq" id="WP_034962495.1">
    <property type="nucleotide sequence ID" value="NZ_JMIW01000012.1"/>
</dbReference>
<dbReference type="InterPro" id="IPR054280">
    <property type="entry name" value="DUF7014"/>
</dbReference>
<name>A0A074M3Q2_ERYLO</name>
<reference evidence="3 4" key="1">
    <citation type="submission" date="2014-04" db="EMBL/GenBank/DDBJ databases">
        <title>A comprehensive comparison of genomes of Erythrobacter spp. strains.</title>
        <authorList>
            <person name="Zheng Q."/>
        </authorList>
    </citation>
    <scope>NUCLEOTIDE SEQUENCE [LARGE SCALE GENOMIC DNA]</scope>
    <source>
        <strain evidence="3 4">DSM 6997</strain>
    </source>
</reference>
<evidence type="ECO:0000313" key="3">
    <source>
        <dbReference type="EMBL" id="KEO86743.1"/>
    </source>
</evidence>
<evidence type="ECO:0000259" key="2">
    <source>
        <dbReference type="Pfam" id="PF22809"/>
    </source>
</evidence>
<comment type="caution">
    <text evidence="3">The sequence shown here is derived from an EMBL/GenBank/DDBJ whole genome shotgun (WGS) entry which is preliminary data.</text>
</comment>
<dbReference type="EMBL" id="JMIW01000012">
    <property type="protein sequence ID" value="KEO86743.1"/>
    <property type="molecule type" value="Genomic_DNA"/>
</dbReference>
<dbReference type="Proteomes" id="UP000027647">
    <property type="component" value="Unassembled WGS sequence"/>
</dbReference>
<feature type="domain" description="DUF7014" evidence="2">
    <location>
        <begin position="185"/>
        <end position="310"/>
    </location>
</feature>
<evidence type="ECO:0000313" key="4">
    <source>
        <dbReference type="Proteomes" id="UP000027647"/>
    </source>
</evidence>
<gene>
    <name evidence="3" type="ORF">EH31_06565</name>
</gene>
<dbReference type="NCBIfam" id="NF046078">
    <property type="entry name" value="STM4504_CBY0614"/>
    <property type="match status" value="1"/>
</dbReference>
<protein>
    <recommendedName>
        <fullName evidence="5">Abortive infection protein-like C-terminal domain-containing protein</fullName>
    </recommendedName>
</protein>
<dbReference type="Pfam" id="PF22809">
    <property type="entry name" value="DUF7014"/>
    <property type="match status" value="1"/>
</dbReference>
<dbReference type="Pfam" id="PF18863">
    <property type="entry name" value="AbiJ_NTD4"/>
    <property type="match status" value="1"/>
</dbReference>
<evidence type="ECO:0008006" key="5">
    <source>
        <dbReference type="Google" id="ProtNLM"/>
    </source>
</evidence>
<dbReference type="InterPro" id="IPR049503">
    <property type="entry name" value="AbiJ_NTD4"/>
</dbReference>
<proteinExistence type="predicted"/>
<dbReference type="eggNOG" id="ENOG502Z7N9">
    <property type="taxonomic scope" value="Bacteria"/>
</dbReference>
<accession>A0A074M3Q2</accession>
<dbReference type="AlphaFoldDB" id="A0A074M3Q2"/>
<evidence type="ECO:0000259" key="1">
    <source>
        <dbReference type="Pfam" id="PF18863"/>
    </source>
</evidence>
<dbReference type="STRING" id="1044.EH31_06565"/>
<keyword evidence="4" id="KW-1185">Reference proteome</keyword>
<feature type="domain" description="HEPN AbiJ-N-terminal" evidence="1">
    <location>
        <begin position="23"/>
        <end position="174"/>
    </location>
</feature>